<organism evidence="2 3">
    <name type="scientific">Prunus dulcis</name>
    <name type="common">Almond</name>
    <name type="synonym">Amygdalus dulcis</name>
    <dbReference type="NCBI Taxonomy" id="3755"/>
    <lineage>
        <taxon>Eukaryota</taxon>
        <taxon>Viridiplantae</taxon>
        <taxon>Streptophyta</taxon>
        <taxon>Embryophyta</taxon>
        <taxon>Tracheophyta</taxon>
        <taxon>Spermatophyta</taxon>
        <taxon>Magnoliopsida</taxon>
        <taxon>eudicotyledons</taxon>
        <taxon>Gunneridae</taxon>
        <taxon>Pentapetalae</taxon>
        <taxon>rosids</taxon>
        <taxon>fabids</taxon>
        <taxon>Rosales</taxon>
        <taxon>Rosaceae</taxon>
        <taxon>Amygdaloideae</taxon>
        <taxon>Amygdaleae</taxon>
        <taxon>Prunus</taxon>
    </lineage>
</organism>
<dbReference type="AlphaFoldDB" id="A0AAD4WJV1"/>
<protein>
    <submittedName>
        <fullName evidence="2">Uncharacterized protein</fullName>
    </submittedName>
</protein>
<accession>A0AAD4WJV1</accession>
<name>A0AAD4WJV1_PRUDU</name>
<comment type="caution">
    <text evidence="2">The sequence shown here is derived from an EMBL/GenBank/DDBJ whole genome shotgun (WGS) entry which is preliminary data.</text>
</comment>
<sequence length="285" mass="31362">MPFSPIHGEPSLLHKVFWTEDQVPGDGRPFALALANKGLVGGLSKAYQNYWNRCFAAFNRFHAAHCDRLLPTIVHHARLVSEEKAISLSEKRNLPFTSKSREIVGDFLKLKIKLEKSGSHSVGKNVAHGKQKQDEGHNIEEKRQAVRRPKKFIPKVAASGPPSPKRDTLSEPLPQQQPVGSGSSKGIDKVPEASSPHNSSKTKGKGKVTPMVLKNEICYNDESGAAETVISTHRRESTRGSSGMDEDPDEGQYYSRDEDTSPNFDIPLEELGASNMPPEFASDRG</sequence>
<proteinExistence type="predicted"/>
<reference evidence="2 3" key="1">
    <citation type="journal article" date="2022" name="G3 (Bethesda)">
        <title>Whole-genome sequence and methylome profiling of the almond [Prunus dulcis (Mill.) D.A. Webb] cultivar 'Nonpareil'.</title>
        <authorList>
            <person name="D'Amico-Willman K.M."/>
            <person name="Ouma W.Z."/>
            <person name="Meulia T."/>
            <person name="Sideli G.M."/>
            <person name="Gradziel T.M."/>
            <person name="Fresnedo-Ramirez J."/>
        </authorList>
    </citation>
    <scope>NUCLEOTIDE SEQUENCE [LARGE SCALE GENOMIC DNA]</scope>
    <source>
        <strain evidence="2">Clone GOH B32 T37-40</strain>
    </source>
</reference>
<feature type="region of interest" description="Disordered" evidence="1">
    <location>
        <begin position="119"/>
        <end position="285"/>
    </location>
</feature>
<dbReference type="Proteomes" id="UP001054821">
    <property type="component" value="Chromosome 2"/>
</dbReference>
<evidence type="ECO:0000256" key="1">
    <source>
        <dbReference type="SAM" id="MobiDB-lite"/>
    </source>
</evidence>
<evidence type="ECO:0000313" key="3">
    <source>
        <dbReference type="Proteomes" id="UP001054821"/>
    </source>
</evidence>
<dbReference type="EMBL" id="JAJFAZ020000002">
    <property type="protein sequence ID" value="KAI5343561.1"/>
    <property type="molecule type" value="Genomic_DNA"/>
</dbReference>
<keyword evidence="3" id="KW-1185">Reference proteome</keyword>
<evidence type="ECO:0000313" key="2">
    <source>
        <dbReference type="EMBL" id="KAI5343561.1"/>
    </source>
</evidence>
<feature type="compositionally biased region" description="Polar residues" evidence="1">
    <location>
        <begin position="173"/>
        <end position="184"/>
    </location>
</feature>
<gene>
    <name evidence="2" type="ORF">L3X38_011437</name>
</gene>
<feature type="compositionally biased region" description="Basic and acidic residues" evidence="1">
    <location>
        <begin position="131"/>
        <end position="144"/>
    </location>
</feature>